<comment type="caution">
    <text evidence="6">The sequence shown here is derived from an EMBL/GenBank/DDBJ whole genome shotgun (WGS) entry which is preliminary data.</text>
</comment>
<feature type="domain" description="Cyclic nucleotide-binding" evidence="4">
    <location>
        <begin position="19"/>
        <end position="139"/>
    </location>
</feature>
<keyword evidence="2" id="KW-0238">DNA-binding</keyword>
<evidence type="ECO:0000313" key="7">
    <source>
        <dbReference type="Proteomes" id="UP000184233"/>
    </source>
</evidence>
<gene>
    <name evidence="6" type="ORF">BGO89_07245</name>
</gene>
<evidence type="ECO:0000256" key="3">
    <source>
        <dbReference type="ARBA" id="ARBA00023163"/>
    </source>
</evidence>
<dbReference type="InterPro" id="IPR036390">
    <property type="entry name" value="WH_DNA-bd_sf"/>
</dbReference>
<dbReference type="PRINTS" id="PR00034">
    <property type="entry name" value="HTHCRP"/>
</dbReference>
<dbReference type="GO" id="GO:0005829">
    <property type="term" value="C:cytosol"/>
    <property type="evidence" value="ECO:0007669"/>
    <property type="project" value="TreeGrafter"/>
</dbReference>
<evidence type="ECO:0000259" key="5">
    <source>
        <dbReference type="PROSITE" id="PS51063"/>
    </source>
</evidence>
<dbReference type="InterPro" id="IPR014710">
    <property type="entry name" value="RmlC-like_jellyroll"/>
</dbReference>
<dbReference type="Pfam" id="PF13545">
    <property type="entry name" value="HTH_Crp_2"/>
    <property type="match status" value="1"/>
</dbReference>
<dbReference type="GO" id="GO:0003677">
    <property type="term" value="F:DNA binding"/>
    <property type="evidence" value="ECO:0007669"/>
    <property type="project" value="UniProtKB-KW"/>
</dbReference>
<dbReference type="SMART" id="SM00100">
    <property type="entry name" value="cNMP"/>
    <property type="match status" value="1"/>
</dbReference>
<name>A0A1M3KZ33_9BACT</name>
<dbReference type="SUPFAM" id="SSF46785">
    <property type="entry name" value="Winged helix' DNA-binding domain"/>
    <property type="match status" value="1"/>
</dbReference>
<dbReference type="EMBL" id="MKVH01000021">
    <property type="protein sequence ID" value="OJX57757.1"/>
    <property type="molecule type" value="Genomic_DNA"/>
</dbReference>
<organism evidence="6 7">
    <name type="scientific">Candidatus Kapaibacterium thiocyanatum</name>
    <dbReference type="NCBI Taxonomy" id="1895771"/>
    <lineage>
        <taxon>Bacteria</taxon>
        <taxon>Pseudomonadati</taxon>
        <taxon>Candidatus Kapaibacteriota</taxon>
        <taxon>Candidatus Kapaibacteriia</taxon>
        <taxon>Candidatus Kapaibacteriales</taxon>
        <taxon>Candidatus Kapaibacteriaceae</taxon>
        <taxon>Candidatus Kapaibacterium</taxon>
    </lineage>
</organism>
<evidence type="ECO:0008006" key="8">
    <source>
        <dbReference type="Google" id="ProtNLM"/>
    </source>
</evidence>
<dbReference type="STRING" id="1895771.BGO89_07245"/>
<evidence type="ECO:0000256" key="2">
    <source>
        <dbReference type="ARBA" id="ARBA00023125"/>
    </source>
</evidence>
<dbReference type="Pfam" id="PF00027">
    <property type="entry name" value="cNMP_binding"/>
    <property type="match status" value="1"/>
</dbReference>
<dbReference type="Proteomes" id="UP000184233">
    <property type="component" value="Unassembled WGS sequence"/>
</dbReference>
<evidence type="ECO:0000313" key="6">
    <source>
        <dbReference type="EMBL" id="OJX57757.1"/>
    </source>
</evidence>
<dbReference type="InterPro" id="IPR018490">
    <property type="entry name" value="cNMP-bd_dom_sf"/>
</dbReference>
<dbReference type="GO" id="GO:0003700">
    <property type="term" value="F:DNA-binding transcription factor activity"/>
    <property type="evidence" value="ECO:0007669"/>
    <property type="project" value="TreeGrafter"/>
</dbReference>
<reference evidence="6 7" key="1">
    <citation type="submission" date="2016-09" db="EMBL/GenBank/DDBJ databases">
        <title>Genome-resolved meta-omics ties microbial dynamics to process performance in biotechnology for thiocyanate degradation.</title>
        <authorList>
            <person name="Kantor R.S."/>
            <person name="Huddy R.J."/>
            <person name="Iyer R."/>
            <person name="Thomas B.C."/>
            <person name="Brown C.T."/>
            <person name="Anantharaman K."/>
            <person name="Tringe S."/>
            <person name="Hettich R.L."/>
            <person name="Harrison S.T."/>
            <person name="Banfield J.F."/>
        </authorList>
    </citation>
    <scope>NUCLEOTIDE SEQUENCE [LARGE SCALE GENOMIC DNA]</scope>
    <source>
        <strain evidence="6">59-99</strain>
    </source>
</reference>
<keyword evidence="1" id="KW-0805">Transcription regulation</keyword>
<sequence>MESHTISTCESCGSRVHSTFAALTVLETAEVSSSKACHRYERGVTVFRQDEFARGLYCIHHGHVKVSRTGHDGREQILRFAGPGEQIGYASLITGEPYTINATAVESSSVCFIPRELIFNLIRENTHLALRFMQAISHELDDTERRVVELAQKTVRERVAEALLVLRETFGTDDDGETIRIQLTREEIADIVGTAPESVIRMLSELKHDQVIETAGRNIRIKNLRSLIQTANLAQ</sequence>
<dbReference type="InterPro" id="IPR036388">
    <property type="entry name" value="WH-like_DNA-bd_sf"/>
</dbReference>
<evidence type="ECO:0000256" key="1">
    <source>
        <dbReference type="ARBA" id="ARBA00023015"/>
    </source>
</evidence>
<dbReference type="Gene3D" id="2.60.120.10">
    <property type="entry name" value="Jelly Rolls"/>
    <property type="match status" value="1"/>
</dbReference>
<dbReference type="InterPro" id="IPR050397">
    <property type="entry name" value="Env_Response_Regulators"/>
</dbReference>
<dbReference type="SUPFAM" id="SSF51206">
    <property type="entry name" value="cAMP-binding domain-like"/>
    <property type="match status" value="1"/>
</dbReference>
<dbReference type="InterPro" id="IPR012318">
    <property type="entry name" value="HTH_CRP"/>
</dbReference>
<dbReference type="PROSITE" id="PS51063">
    <property type="entry name" value="HTH_CRP_2"/>
    <property type="match status" value="1"/>
</dbReference>
<dbReference type="CDD" id="cd00038">
    <property type="entry name" value="CAP_ED"/>
    <property type="match status" value="1"/>
</dbReference>
<dbReference type="PROSITE" id="PS50042">
    <property type="entry name" value="CNMP_BINDING_3"/>
    <property type="match status" value="1"/>
</dbReference>
<protein>
    <recommendedName>
        <fullName evidence="8">Crp/Fnr family transcriptional regulator</fullName>
    </recommendedName>
</protein>
<dbReference type="AlphaFoldDB" id="A0A1M3KZ33"/>
<evidence type="ECO:0000259" key="4">
    <source>
        <dbReference type="PROSITE" id="PS50042"/>
    </source>
</evidence>
<dbReference type="Gene3D" id="1.10.10.10">
    <property type="entry name" value="Winged helix-like DNA-binding domain superfamily/Winged helix DNA-binding domain"/>
    <property type="match status" value="1"/>
</dbReference>
<dbReference type="InterPro" id="IPR000595">
    <property type="entry name" value="cNMP-bd_dom"/>
</dbReference>
<dbReference type="PANTHER" id="PTHR24567:SF74">
    <property type="entry name" value="HTH-TYPE TRANSCRIPTIONAL REGULATOR ARCR"/>
    <property type="match status" value="1"/>
</dbReference>
<feature type="domain" description="HTH crp-type" evidence="5">
    <location>
        <begin position="153"/>
        <end position="225"/>
    </location>
</feature>
<proteinExistence type="predicted"/>
<keyword evidence="3" id="KW-0804">Transcription</keyword>
<accession>A0A1M3KZ33</accession>
<dbReference type="PANTHER" id="PTHR24567">
    <property type="entry name" value="CRP FAMILY TRANSCRIPTIONAL REGULATORY PROTEIN"/>
    <property type="match status" value="1"/>
</dbReference>
<dbReference type="SMART" id="SM00419">
    <property type="entry name" value="HTH_CRP"/>
    <property type="match status" value="1"/>
</dbReference>